<evidence type="ECO:0000256" key="1">
    <source>
        <dbReference type="ARBA" id="ARBA00001947"/>
    </source>
</evidence>
<comment type="similarity">
    <text evidence="2 7">Belongs to the peptidase M14 family.</text>
</comment>
<evidence type="ECO:0000256" key="2">
    <source>
        <dbReference type="ARBA" id="ARBA00005988"/>
    </source>
</evidence>
<comment type="caution">
    <text evidence="7">Lacks conserved residue(s) required for the propagation of feature annotation.</text>
</comment>
<evidence type="ECO:0000259" key="9">
    <source>
        <dbReference type="PROSITE" id="PS52035"/>
    </source>
</evidence>
<dbReference type="SMART" id="SM00631">
    <property type="entry name" value="Zn_pept"/>
    <property type="match status" value="1"/>
</dbReference>
<dbReference type="RefSeq" id="WP_390301540.1">
    <property type="nucleotide sequence ID" value="NZ_JBHULI010000024.1"/>
</dbReference>
<dbReference type="InterPro" id="IPR000834">
    <property type="entry name" value="Peptidase_M14"/>
</dbReference>
<dbReference type="Pfam" id="PF00246">
    <property type="entry name" value="Peptidase_M14"/>
    <property type="match status" value="1"/>
</dbReference>
<protein>
    <submittedName>
        <fullName evidence="10">M14 family metallopeptidase</fullName>
    </submittedName>
</protein>
<comment type="cofactor">
    <cofactor evidence="1">
        <name>Zn(2+)</name>
        <dbReference type="ChEBI" id="CHEBI:29105"/>
    </cofactor>
</comment>
<dbReference type="Gene3D" id="3.40.50.880">
    <property type="match status" value="1"/>
</dbReference>
<evidence type="ECO:0000256" key="7">
    <source>
        <dbReference type="PROSITE-ProRule" id="PRU01379"/>
    </source>
</evidence>
<keyword evidence="4" id="KW-0378">Hydrolase</keyword>
<dbReference type="Gene3D" id="3.40.630.10">
    <property type="entry name" value="Zn peptidases"/>
    <property type="match status" value="1"/>
</dbReference>
<keyword evidence="5" id="KW-0862">Zinc</keyword>
<comment type="caution">
    <text evidence="10">The sequence shown here is derived from an EMBL/GenBank/DDBJ whole genome shotgun (WGS) entry which is preliminary data.</text>
</comment>
<evidence type="ECO:0000256" key="8">
    <source>
        <dbReference type="SAM" id="SignalP"/>
    </source>
</evidence>
<keyword evidence="3" id="KW-0645">Protease</keyword>
<keyword evidence="6" id="KW-0482">Metalloprotease</keyword>
<keyword evidence="8" id="KW-0732">Signal</keyword>
<name>A0ABW5JMT1_9BACT</name>
<dbReference type="InterPro" id="IPR029062">
    <property type="entry name" value="Class_I_gatase-like"/>
</dbReference>
<evidence type="ECO:0000256" key="5">
    <source>
        <dbReference type="ARBA" id="ARBA00022833"/>
    </source>
</evidence>
<evidence type="ECO:0000256" key="6">
    <source>
        <dbReference type="ARBA" id="ARBA00023049"/>
    </source>
</evidence>
<accession>A0ABW5JMT1</accession>
<feature type="domain" description="Peptidase M14" evidence="9">
    <location>
        <begin position="52"/>
        <end position="380"/>
    </location>
</feature>
<evidence type="ECO:0000256" key="4">
    <source>
        <dbReference type="ARBA" id="ARBA00022801"/>
    </source>
</evidence>
<reference evidence="11" key="1">
    <citation type="journal article" date="2019" name="Int. J. Syst. Evol. Microbiol.">
        <title>The Global Catalogue of Microorganisms (GCM) 10K type strain sequencing project: providing services to taxonomists for standard genome sequencing and annotation.</title>
        <authorList>
            <consortium name="The Broad Institute Genomics Platform"/>
            <consortium name="The Broad Institute Genome Sequencing Center for Infectious Disease"/>
            <person name="Wu L."/>
            <person name="Ma J."/>
        </authorList>
    </citation>
    <scope>NUCLEOTIDE SEQUENCE [LARGE SCALE GENOMIC DNA]</scope>
    <source>
        <strain evidence="11">KCTC 52042</strain>
    </source>
</reference>
<proteinExistence type="inferred from homology"/>
<dbReference type="PROSITE" id="PS52035">
    <property type="entry name" value="PEPTIDASE_M14"/>
    <property type="match status" value="1"/>
</dbReference>
<evidence type="ECO:0000313" key="11">
    <source>
        <dbReference type="Proteomes" id="UP001597460"/>
    </source>
</evidence>
<dbReference type="SUPFAM" id="SSF53187">
    <property type="entry name" value="Zn-dependent exopeptidases"/>
    <property type="match status" value="1"/>
</dbReference>
<dbReference type="SUPFAM" id="SSF52317">
    <property type="entry name" value="Class I glutamine amidotransferase-like"/>
    <property type="match status" value="1"/>
</dbReference>
<dbReference type="PANTHER" id="PTHR11705:SF143">
    <property type="entry name" value="SLL0236 PROTEIN"/>
    <property type="match status" value="1"/>
</dbReference>
<sequence length="863" mass="97896">MKYTVSILTFLLASTLAFAQQDAFERFQFHPDLNYNSGITSPAEYLDYELGEEFTFHHQVMDYFKNLAEESDRISFHKYATTYEGRDLYYAVITSENNMANIESIQNANVEFANNPESASVEGKPVVVWMSYNVHGNEASSSEAAMQTAYRLVAAADSETSNWLENSVVIIDPMMNPDGRDRYVYWYKSSQANILNTDANDLEHDEIWPGGRTNHYWFDLNRDWVWLVHPESEGRIAAYQEWMPQVHMDFHEQGFNNNYFAMPGTTPRNLELPDEYDQWADTFGRGLIEEFDKANVNYATRESFDFFYPGYGSSYPSVMGGIGMLAEQGGHSRGGRAVETDDDYILTLRQRVFDHYTNGVSIVKTSVENKEGLLTYFKNSLSQSAQKGNTQAYILKNNENDYTYQVINMLMKHNVRIERATEDFNQRNSYSYWDASSSTQSFEAGDFIIKTDQPKHLFVNTLFRNQMQIEDSVMYDMATWSIPLAYNLDAAWTTNNVGVSTEQLTEELSYPSMLENGGAQYAYVIDWKQRYAPKALAKLWDMGYNVRSAGRTFTYEGTTYTEGSLVVLVGRNYEKRSRIQADMRQLAEEVSVVVEGFDTGRMDEGMDLASSDSEPVKEPKVALMVDSPFSSYTAGQLWFLFDQWTEFGIDRIRSGSFNSIDLAEYDVILMPGAWGGLSGVLNNSQIEDLKSWVRNGGVLIGTEGSASWLTADRSGFTDVELFEEEEDDSTEVEDKAYTRYADRTDVFGLERIPGSAFKGIIDNTNPLAFGLPEQLYSLKFGDDGIVPNNSLQTVGYYVKEGEVMASGYASEENKEKARGQAFAAVQNMGSGKVVFLLDNTQYRMFWVGPSRMVQNAVMLLPGF</sequence>
<evidence type="ECO:0000313" key="10">
    <source>
        <dbReference type="EMBL" id="MFD2532682.1"/>
    </source>
</evidence>
<keyword evidence="11" id="KW-1185">Reference proteome</keyword>
<dbReference type="CDD" id="cd06238">
    <property type="entry name" value="M14-like"/>
    <property type="match status" value="1"/>
</dbReference>
<dbReference type="PANTHER" id="PTHR11705">
    <property type="entry name" value="PROTEASE FAMILY M14 CARBOXYPEPTIDASE A,B"/>
    <property type="match status" value="1"/>
</dbReference>
<organism evidence="10 11">
    <name type="scientific">Gracilimonas halophila</name>
    <dbReference type="NCBI Taxonomy" id="1834464"/>
    <lineage>
        <taxon>Bacteria</taxon>
        <taxon>Pseudomonadati</taxon>
        <taxon>Balneolota</taxon>
        <taxon>Balneolia</taxon>
        <taxon>Balneolales</taxon>
        <taxon>Balneolaceae</taxon>
        <taxon>Gracilimonas</taxon>
    </lineage>
</organism>
<gene>
    <name evidence="10" type="ORF">ACFSVN_09520</name>
</gene>
<dbReference type="EMBL" id="JBHULI010000024">
    <property type="protein sequence ID" value="MFD2532682.1"/>
    <property type="molecule type" value="Genomic_DNA"/>
</dbReference>
<dbReference type="Proteomes" id="UP001597460">
    <property type="component" value="Unassembled WGS sequence"/>
</dbReference>
<feature type="chain" id="PRO_5045733481" evidence="8">
    <location>
        <begin position="20"/>
        <end position="863"/>
    </location>
</feature>
<dbReference type="CDD" id="cd03143">
    <property type="entry name" value="A4_beta-galactosidase_middle_domain"/>
    <property type="match status" value="1"/>
</dbReference>
<evidence type="ECO:0000256" key="3">
    <source>
        <dbReference type="ARBA" id="ARBA00022670"/>
    </source>
</evidence>
<feature type="signal peptide" evidence="8">
    <location>
        <begin position="1"/>
        <end position="19"/>
    </location>
</feature>